<dbReference type="AlphaFoldDB" id="A0A9Q8P7G9"/>
<protein>
    <submittedName>
        <fullName evidence="2">Uncharacterized protein</fullName>
    </submittedName>
</protein>
<feature type="compositionally biased region" description="Low complexity" evidence="1">
    <location>
        <begin position="80"/>
        <end position="93"/>
    </location>
</feature>
<feature type="region of interest" description="Disordered" evidence="1">
    <location>
        <begin position="58"/>
        <end position="121"/>
    </location>
</feature>
<dbReference type="KEGG" id="ffu:CLAFUR5_04019"/>
<sequence length="121" mass="13273">MHIVTINDFTESEKRLLIFAWLCFDTDPKPDLHKLAGLAGMTNTGSASNAWRKIRRKLKGEIDVSPRSKSRKRAASETDGSPPKKAKPSPGKSKGAKKGKAEIEKDVVEGDVLDGIGHYEE</sequence>
<name>A0A9Q8P7G9_PASFU</name>
<gene>
    <name evidence="2" type="ORF">CLAFUR5_04019</name>
</gene>
<reference evidence="2" key="2">
    <citation type="journal article" date="2022" name="Microb. Genom.">
        <title>A chromosome-scale genome assembly of the tomato pathogen Cladosporium fulvum reveals a compartmentalized genome architecture and the presence of a dispensable chromosome.</title>
        <authorList>
            <person name="Zaccaron A.Z."/>
            <person name="Chen L.H."/>
            <person name="Samaras A."/>
            <person name="Stergiopoulos I."/>
        </authorList>
    </citation>
    <scope>NUCLEOTIDE SEQUENCE</scope>
    <source>
        <strain evidence="2">Race5_Kim</strain>
    </source>
</reference>
<evidence type="ECO:0000313" key="2">
    <source>
        <dbReference type="EMBL" id="UJO16006.1"/>
    </source>
</evidence>
<proteinExistence type="predicted"/>
<evidence type="ECO:0000256" key="1">
    <source>
        <dbReference type="SAM" id="MobiDB-lite"/>
    </source>
</evidence>
<organism evidence="2 3">
    <name type="scientific">Passalora fulva</name>
    <name type="common">Tomato leaf mold</name>
    <name type="synonym">Cladosporium fulvum</name>
    <dbReference type="NCBI Taxonomy" id="5499"/>
    <lineage>
        <taxon>Eukaryota</taxon>
        <taxon>Fungi</taxon>
        <taxon>Dikarya</taxon>
        <taxon>Ascomycota</taxon>
        <taxon>Pezizomycotina</taxon>
        <taxon>Dothideomycetes</taxon>
        <taxon>Dothideomycetidae</taxon>
        <taxon>Mycosphaerellales</taxon>
        <taxon>Mycosphaerellaceae</taxon>
        <taxon>Fulvia</taxon>
    </lineage>
</organism>
<dbReference type="OrthoDB" id="5403747at2759"/>
<reference evidence="2" key="1">
    <citation type="submission" date="2021-12" db="EMBL/GenBank/DDBJ databases">
        <authorList>
            <person name="Zaccaron A."/>
            <person name="Stergiopoulos I."/>
        </authorList>
    </citation>
    <scope>NUCLEOTIDE SEQUENCE</scope>
    <source>
        <strain evidence="2">Race5_Kim</strain>
    </source>
</reference>
<keyword evidence="3" id="KW-1185">Reference proteome</keyword>
<dbReference type="EMBL" id="CP090166">
    <property type="protein sequence ID" value="UJO16006.1"/>
    <property type="molecule type" value="Genomic_DNA"/>
</dbReference>
<dbReference type="RefSeq" id="XP_047760372.1">
    <property type="nucleotide sequence ID" value="XM_047903167.1"/>
</dbReference>
<feature type="compositionally biased region" description="Basic and acidic residues" evidence="1">
    <location>
        <begin position="99"/>
        <end position="108"/>
    </location>
</feature>
<accession>A0A9Q8P7G9</accession>
<evidence type="ECO:0000313" key="3">
    <source>
        <dbReference type="Proteomes" id="UP000756132"/>
    </source>
</evidence>
<dbReference type="Proteomes" id="UP000756132">
    <property type="component" value="Chromosome 4"/>
</dbReference>
<dbReference type="OMA" id="MHIVTIN"/>
<dbReference type="GeneID" id="71983897"/>